<dbReference type="PANTHER" id="PTHR47171:SF5">
    <property type="entry name" value="ZN(II)2CYS6 TRANSCRIPTION FACTOR (EUROFUNG)"/>
    <property type="match status" value="1"/>
</dbReference>
<evidence type="ECO:0000256" key="4">
    <source>
        <dbReference type="ARBA" id="ARBA00023125"/>
    </source>
</evidence>
<feature type="region of interest" description="Disordered" evidence="7">
    <location>
        <begin position="48"/>
        <end position="90"/>
    </location>
</feature>
<dbReference type="PANTHER" id="PTHR47171">
    <property type="entry name" value="FARA-RELATED"/>
    <property type="match status" value="1"/>
</dbReference>
<evidence type="ECO:0000313" key="10">
    <source>
        <dbReference type="Proteomes" id="UP000191518"/>
    </source>
</evidence>
<dbReference type="SMART" id="SM00906">
    <property type="entry name" value="Fungal_trans"/>
    <property type="match status" value="1"/>
</dbReference>
<dbReference type="InterPro" id="IPR052073">
    <property type="entry name" value="Amide_Lactam_Regulators"/>
</dbReference>
<evidence type="ECO:0000259" key="8">
    <source>
        <dbReference type="PROSITE" id="PS50048"/>
    </source>
</evidence>
<dbReference type="CDD" id="cd00067">
    <property type="entry name" value="GAL4"/>
    <property type="match status" value="1"/>
</dbReference>
<dbReference type="EMBL" id="MDYP01000069">
    <property type="protein sequence ID" value="OQD98648.1"/>
    <property type="molecule type" value="Genomic_DNA"/>
</dbReference>
<dbReference type="InterPro" id="IPR007219">
    <property type="entry name" value="XnlR_reg_dom"/>
</dbReference>
<keyword evidence="2" id="KW-0862">Zinc</keyword>
<evidence type="ECO:0000256" key="7">
    <source>
        <dbReference type="SAM" id="MobiDB-lite"/>
    </source>
</evidence>
<dbReference type="SUPFAM" id="SSF57701">
    <property type="entry name" value="Zn2/Cys6 DNA-binding domain"/>
    <property type="match status" value="1"/>
</dbReference>
<evidence type="ECO:0000256" key="5">
    <source>
        <dbReference type="ARBA" id="ARBA00023163"/>
    </source>
</evidence>
<reference evidence="10" key="1">
    <citation type="journal article" date="2017" name="Nat. Microbiol.">
        <title>Global analysis of biosynthetic gene clusters reveals vast potential of secondary metabolite production in Penicillium species.</title>
        <authorList>
            <person name="Nielsen J.C."/>
            <person name="Grijseels S."/>
            <person name="Prigent S."/>
            <person name="Ji B."/>
            <person name="Dainat J."/>
            <person name="Nielsen K.F."/>
            <person name="Frisvad J.C."/>
            <person name="Workman M."/>
            <person name="Nielsen J."/>
        </authorList>
    </citation>
    <scope>NUCLEOTIDE SEQUENCE [LARGE SCALE GENOMIC DNA]</scope>
    <source>
        <strain evidence="10">IBT 29486</strain>
    </source>
</reference>
<accession>A0A1V6RAS8</accession>
<dbReference type="InterPro" id="IPR001138">
    <property type="entry name" value="Zn2Cys6_DnaBD"/>
</dbReference>
<dbReference type="PROSITE" id="PS00463">
    <property type="entry name" value="ZN2_CY6_FUNGAL_1"/>
    <property type="match status" value="1"/>
</dbReference>
<comment type="caution">
    <text evidence="9">The sequence shown here is derived from an EMBL/GenBank/DDBJ whole genome shotgun (WGS) entry which is preliminary data.</text>
</comment>
<dbReference type="SMART" id="SM00066">
    <property type="entry name" value="GAL4"/>
    <property type="match status" value="1"/>
</dbReference>
<feature type="domain" description="Zn(2)-C6 fungal-type" evidence="8">
    <location>
        <begin position="22"/>
        <end position="57"/>
    </location>
</feature>
<keyword evidence="1" id="KW-0479">Metal-binding</keyword>
<evidence type="ECO:0000256" key="2">
    <source>
        <dbReference type="ARBA" id="ARBA00022833"/>
    </source>
</evidence>
<organism evidence="9 10">
    <name type="scientific">Penicillium vulpinum</name>
    <dbReference type="NCBI Taxonomy" id="29845"/>
    <lineage>
        <taxon>Eukaryota</taxon>
        <taxon>Fungi</taxon>
        <taxon>Dikarya</taxon>
        <taxon>Ascomycota</taxon>
        <taxon>Pezizomycotina</taxon>
        <taxon>Eurotiomycetes</taxon>
        <taxon>Eurotiomycetidae</taxon>
        <taxon>Eurotiales</taxon>
        <taxon>Aspergillaceae</taxon>
        <taxon>Penicillium</taxon>
    </lineage>
</organism>
<sequence>MTESQWVQSAPGTEKRKRAGLACISCHSKKIKCDLQAKIHEGQNSCSNCASTGKVCSPRPSKRERGRLAPDIGKSPASPLPTDSRGDSRTDLAFSDFTVAQTDTVIDSRDVYMPVGQDISPHNLLQPSFLGFDSGLLSQHELAIFHTSQGAQQSEATTSETTQINNTPSVLDAWSSSWVPSPHERSNGVQTEVVLRPARGPLDSSTSTITHDAVESSAGSEKKEPRSPIGLQPDLRQSFTETYFEYCYTWCPILDRATLSKELAESPLLDNAIAILGSHVRPPLVPHAGPAVYYDRARRLFYEEEEEDLIATLKAISLFYWWAPRPPSVVHRHSSWWWTSIVIKLAQQAGFYREFVTDVSRYRIELYILRRIWWTAFARERLTAISQGKPCLIDPEDCNIPPPSVEDFPELEDKSKAEVFVYWVRLCTIIGRIAKRLSRSAASPSTTQAFPADLGKELIDWVRSLPVHLQLPIESRHTPSFDRDVHQLHLPYLAVIIVLHLTRPSQSLPQAMRPATLAGSCIARILKDFLIRSEMRSLQPITCWYVNMGFMALLQASRSEGLKDGATADLDILGLSIMELKKMWATAGIFEQTFERLRSNDKSLKSGDLPNRHAGNEKFARALGSEDEDLHSDIDWVDYFPFVSSQTSVVAEKLLVQQKQHTGFIFWDGLGDIASDVIPNCREFMEGLEGWADLNAFT</sequence>
<dbReference type="Pfam" id="PF04082">
    <property type="entry name" value="Fungal_trans"/>
    <property type="match status" value="1"/>
</dbReference>
<keyword evidence="6" id="KW-0539">Nucleus</keyword>
<dbReference type="Proteomes" id="UP000191518">
    <property type="component" value="Unassembled WGS sequence"/>
</dbReference>
<dbReference type="PROSITE" id="PS50048">
    <property type="entry name" value="ZN2_CY6_FUNGAL_2"/>
    <property type="match status" value="1"/>
</dbReference>
<evidence type="ECO:0000256" key="3">
    <source>
        <dbReference type="ARBA" id="ARBA00023015"/>
    </source>
</evidence>
<protein>
    <recommendedName>
        <fullName evidence="8">Zn(2)-C6 fungal-type domain-containing protein</fullName>
    </recommendedName>
</protein>
<gene>
    <name evidence="9" type="ORF">PENVUL_c069G05396</name>
</gene>
<evidence type="ECO:0000313" key="9">
    <source>
        <dbReference type="EMBL" id="OQD98648.1"/>
    </source>
</evidence>
<evidence type="ECO:0000256" key="6">
    <source>
        <dbReference type="ARBA" id="ARBA00023242"/>
    </source>
</evidence>
<feature type="region of interest" description="Disordered" evidence="7">
    <location>
        <begin position="198"/>
        <end position="233"/>
    </location>
</feature>
<evidence type="ECO:0000256" key="1">
    <source>
        <dbReference type="ARBA" id="ARBA00022723"/>
    </source>
</evidence>
<dbReference type="GO" id="GO:0003677">
    <property type="term" value="F:DNA binding"/>
    <property type="evidence" value="ECO:0007669"/>
    <property type="project" value="UniProtKB-KW"/>
</dbReference>
<dbReference type="Pfam" id="PF00172">
    <property type="entry name" value="Zn_clus"/>
    <property type="match status" value="1"/>
</dbReference>
<dbReference type="CDD" id="cd12148">
    <property type="entry name" value="fungal_TF_MHR"/>
    <property type="match status" value="1"/>
</dbReference>
<dbReference type="Gene3D" id="4.10.240.10">
    <property type="entry name" value="Zn(2)-C6 fungal-type DNA-binding domain"/>
    <property type="match status" value="1"/>
</dbReference>
<keyword evidence="4" id="KW-0238">DNA-binding</keyword>
<dbReference type="GO" id="GO:0008270">
    <property type="term" value="F:zinc ion binding"/>
    <property type="evidence" value="ECO:0007669"/>
    <property type="project" value="InterPro"/>
</dbReference>
<keyword evidence="5" id="KW-0804">Transcription</keyword>
<dbReference type="GO" id="GO:0006351">
    <property type="term" value="P:DNA-templated transcription"/>
    <property type="evidence" value="ECO:0007669"/>
    <property type="project" value="InterPro"/>
</dbReference>
<dbReference type="InterPro" id="IPR036864">
    <property type="entry name" value="Zn2-C6_fun-type_DNA-bd_sf"/>
</dbReference>
<proteinExistence type="predicted"/>
<name>A0A1V6RAS8_9EURO</name>
<dbReference type="GO" id="GO:0000981">
    <property type="term" value="F:DNA-binding transcription factor activity, RNA polymerase II-specific"/>
    <property type="evidence" value="ECO:0007669"/>
    <property type="project" value="InterPro"/>
</dbReference>
<keyword evidence="3" id="KW-0805">Transcription regulation</keyword>
<keyword evidence="10" id="KW-1185">Reference proteome</keyword>
<dbReference type="AlphaFoldDB" id="A0A1V6RAS8"/>